<sequence length="243" mass="27075">MSLIPWKMGRVLVWDATCVDTLAPSHLHGTIHRAGAAGEAADVAKKRKYSGLDAGYNFIAFGVETLGPWGPGTRELFSQLAKRLVHATGDKRAGSFLAQRLGFVIQRGNAASILGTMPQGPFLATLCQAGVYSRSTRNKMATLTNHIKSKDSAANGKLRLVKLKKTEFKRSHFSLQPCLVFMWFELGSKSSKWRPWIGKRSIGRPPTRWTDDLAKVADSRFDVHNILRTPNHRRVFQMRSNDT</sequence>
<gene>
    <name evidence="1" type="ORF">MSG28_004389</name>
</gene>
<protein>
    <submittedName>
        <fullName evidence="1">Uncharacterized protein</fullName>
    </submittedName>
</protein>
<organism evidence="1 2">
    <name type="scientific">Choristoneura fumiferana</name>
    <name type="common">Spruce budworm moth</name>
    <name type="synonym">Archips fumiferana</name>
    <dbReference type="NCBI Taxonomy" id="7141"/>
    <lineage>
        <taxon>Eukaryota</taxon>
        <taxon>Metazoa</taxon>
        <taxon>Ecdysozoa</taxon>
        <taxon>Arthropoda</taxon>
        <taxon>Hexapoda</taxon>
        <taxon>Insecta</taxon>
        <taxon>Pterygota</taxon>
        <taxon>Neoptera</taxon>
        <taxon>Endopterygota</taxon>
        <taxon>Lepidoptera</taxon>
        <taxon>Glossata</taxon>
        <taxon>Ditrysia</taxon>
        <taxon>Tortricoidea</taxon>
        <taxon>Tortricidae</taxon>
        <taxon>Tortricinae</taxon>
        <taxon>Choristoneura</taxon>
    </lineage>
</organism>
<keyword evidence="2" id="KW-1185">Reference proteome</keyword>
<proteinExistence type="predicted"/>
<comment type="caution">
    <text evidence="1">The sequence shown here is derived from an EMBL/GenBank/DDBJ whole genome shotgun (WGS) entry which is preliminary data.</text>
</comment>
<name>A0ACC0KJD3_CHOFU</name>
<evidence type="ECO:0000313" key="1">
    <source>
        <dbReference type="EMBL" id="KAI8436355.1"/>
    </source>
</evidence>
<accession>A0ACC0KJD3</accession>
<dbReference type="EMBL" id="CM046106">
    <property type="protein sequence ID" value="KAI8436355.1"/>
    <property type="molecule type" value="Genomic_DNA"/>
</dbReference>
<evidence type="ECO:0000313" key="2">
    <source>
        <dbReference type="Proteomes" id="UP001064048"/>
    </source>
</evidence>
<dbReference type="Proteomes" id="UP001064048">
    <property type="component" value="Chromosome 6"/>
</dbReference>
<reference evidence="1 2" key="1">
    <citation type="journal article" date="2022" name="Genome Biol. Evol.">
        <title>The Spruce Budworm Genome: Reconstructing the Evolutionary History of Antifreeze Proteins.</title>
        <authorList>
            <person name="Beliveau C."/>
            <person name="Gagne P."/>
            <person name="Picq S."/>
            <person name="Vernygora O."/>
            <person name="Keeling C.I."/>
            <person name="Pinkney K."/>
            <person name="Doucet D."/>
            <person name="Wen F."/>
            <person name="Johnston J.S."/>
            <person name="Maaroufi H."/>
            <person name="Boyle B."/>
            <person name="Laroche J."/>
            <person name="Dewar K."/>
            <person name="Juretic N."/>
            <person name="Blackburn G."/>
            <person name="Nisole A."/>
            <person name="Brunet B."/>
            <person name="Brandao M."/>
            <person name="Lumley L."/>
            <person name="Duan J."/>
            <person name="Quan G."/>
            <person name="Lucarotti C.J."/>
            <person name="Roe A.D."/>
            <person name="Sperling F.A.H."/>
            <person name="Levesque R.C."/>
            <person name="Cusson M."/>
        </authorList>
    </citation>
    <scope>NUCLEOTIDE SEQUENCE [LARGE SCALE GENOMIC DNA]</scope>
    <source>
        <strain evidence="1">Glfc:IPQL:Cfum</strain>
    </source>
</reference>